<feature type="compositionally biased region" description="Low complexity" evidence="1">
    <location>
        <begin position="550"/>
        <end position="563"/>
    </location>
</feature>
<dbReference type="AlphaFoldDB" id="D8TQM4"/>
<evidence type="ECO:0000256" key="1">
    <source>
        <dbReference type="SAM" id="MobiDB-lite"/>
    </source>
</evidence>
<proteinExistence type="predicted"/>
<keyword evidence="3" id="KW-1185">Reference proteome</keyword>
<feature type="compositionally biased region" description="Basic and acidic residues" evidence="1">
    <location>
        <begin position="119"/>
        <end position="162"/>
    </location>
</feature>
<protein>
    <recommendedName>
        <fullName evidence="4">GIY-YIG domain-containing protein</fullName>
    </recommendedName>
</protein>
<accession>D8TQM4</accession>
<feature type="region of interest" description="Disordered" evidence="1">
    <location>
        <begin position="119"/>
        <end position="191"/>
    </location>
</feature>
<evidence type="ECO:0000313" key="2">
    <source>
        <dbReference type="EMBL" id="EFJ50061.1"/>
    </source>
</evidence>
<feature type="compositionally biased region" description="Acidic residues" evidence="1">
    <location>
        <begin position="669"/>
        <end position="680"/>
    </location>
</feature>
<dbReference type="EMBL" id="GL378332">
    <property type="protein sequence ID" value="EFJ50061.1"/>
    <property type="molecule type" value="Genomic_DNA"/>
</dbReference>
<dbReference type="InParanoid" id="D8TQM4"/>
<feature type="region of interest" description="Disordered" evidence="1">
    <location>
        <begin position="541"/>
        <end position="594"/>
    </location>
</feature>
<dbReference type="KEGG" id="vcn:VOLCADRAFT_89037"/>
<feature type="compositionally biased region" description="Acidic residues" evidence="1">
    <location>
        <begin position="163"/>
        <end position="174"/>
    </location>
</feature>
<dbReference type="InterPro" id="IPR035901">
    <property type="entry name" value="GIY-YIG_endonuc_sf"/>
</dbReference>
<feature type="region of interest" description="Disordered" evidence="1">
    <location>
        <begin position="659"/>
        <end position="680"/>
    </location>
</feature>
<dbReference type="Proteomes" id="UP000001058">
    <property type="component" value="Unassembled WGS sequence"/>
</dbReference>
<name>D8TQM4_VOLCA</name>
<evidence type="ECO:0000313" key="3">
    <source>
        <dbReference type="Proteomes" id="UP000001058"/>
    </source>
</evidence>
<dbReference type="RefSeq" id="XP_002948681.1">
    <property type="nucleotide sequence ID" value="XM_002948635.1"/>
</dbReference>
<dbReference type="GeneID" id="9627368"/>
<dbReference type="SUPFAM" id="SSF82771">
    <property type="entry name" value="GIY-YIG endonuclease"/>
    <property type="match status" value="1"/>
</dbReference>
<organism evidence="3">
    <name type="scientific">Volvox carteri f. nagariensis</name>
    <dbReference type="NCBI Taxonomy" id="3068"/>
    <lineage>
        <taxon>Eukaryota</taxon>
        <taxon>Viridiplantae</taxon>
        <taxon>Chlorophyta</taxon>
        <taxon>core chlorophytes</taxon>
        <taxon>Chlorophyceae</taxon>
        <taxon>CS clade</taxon>
        <taxon>Chlamydomonadales</taxon>
        <taxon>Volvocaceae</taxon>
        <taxon>Volvox</taxon>
    </lineage>
</organism>
<evidence type="ECO:0008006" key="4">
    <source>
        <dbReference type="Google" id="ProtNLM"/>
    </source>
</evidence>
<gene>
    <name evidence="2" type="ORF">VOLCADRAFT_89037</name>
</gene>
<sequence length="680" mass="73164">MWLCTKGGQRITSDRLSPTLSHGHAPRGGGLVRLWDLTHVVVEMEVDIVQRAMNNPTLQPSSPAILMNTQSASQKPVSRQCWHVDLNRGIDKHPALRMHWYVTEKKQKNETMQIALFGRAKDGKGMQGRAREGKGGQGRAREGKGGQGRAREGKGGQGRAEEERGEQETAEEGSGEQGAAEEGMRGQGRASCVTDMDAAENLEQVFSVHMAAPALAVLQQLRKDLSKQQAQKLLDNHRKFLQLGTCSFGRRGRASYALRTEAEVQRLCNIANISGPQGAAEVRVAHTHDGCMCSDVGDTGTADTSSMHIDLQPTRVRVGNAEPSSSTGQLRVPLYARSDISNCAVVPLDAHATCVDCVRHGLIAAGATDVPAPEILLATVVGAIAESWDSMRFQVLHAHASSLPSTCTATQYGEALQQHRLLPGDVELAVLAHAFNIAITVFDPAGLQICYWGSSSAPTEVCLIRQSGLAGTPLPYRLLDMVPAEVMQLWIAAAGSLRADTAIELIYDYGMDAGTVLKADQDFARSVLTAAQQARASGALLTTTTPAKRAASSPAEPDSSAPARTVYVGQSRDPQRRFQAHARNPPSRMKEDASRYQPFHDHFLLTRLMSTANPALAQRMEAFYIAQFKARGPGGYNVLCGPPSASPAFYAMRRRRAGSAHTPTAVTVTDDDDDAPATLA</sequence>
<reference evidence="2 3" key="1">
    <citation type="journal article" date="2010" name="Science">
        <title>Genomic analysis of organismal complexity in the multicellular green alga Volvox carteri.</title>
        <authorList>
            <person name="Prochnik S.E."/>
            <person name="Umen J."/>
            <person name="Nedelcu A.M."/>
            <person name="Hallmann A."/>
            <person name="Miller S.M."/>
            <person name="Nishii I."/>
            <person name="Ferris P."/>
            <person name="Kuo A."/>
            <person name="Mitros T."/>
            <person name="Fritz-Laylin L.K."/>
            <person name="Hellsten U."/>
            <person name="Chapman J."/>
            <person name="Simakov O."/>
            <person name="Rensing S.A."/>
            <person name="Terry A."/>
            <person name="Pangilinan J."/>
            <person name="Kapitonov V."/>
            <person name="Jurka J."/>
            <person name="Salamov A."/>
            <person name="Shapiro H."/>
            <person name="Schmutz J."/>
            <person name="Grimwood J."/>
            <person name="Lindquist E."/>
            <person name="Lucas S."/>
            <person name="Grigoriev I.V."/>
            <person name="Schmitt R."/>
            <person name="Kirk D."/>
            <person name="Rokhsar D.S."/>
        </authorList>
    </citation>
    <scope>NUCLEOTIDE SEQUENCE [LARGE SCALE GENOMIC DNA]</scope>
    <source>
        <strain evidence="3">f. Nagariensis / Eve</strain>
    </source>
</reference>